<dbReference type="InterPro" id="IPR027417">
    <property type="entry name" value="P-loop_NTPase"/>
</dbReference>
<proteinExistence type="predicted"/>
<dbReference type="SUPFAM" id="SSF52540">
    <property type="entry name" value="P-loop containing nucleoside triphosphate hydrolases"/>
    <property type="match status" value="1"/>
</dbReference>
<name>A0ABP5PUE0_9ACTN</name>
<dbReference type="Pfam" id="PF00196">
    <property type="entry name" value="GerE"/>
    <property type="match status" value="1"/>
</dbReference>
<dbReference type="SUPFAM" id="SSF48452">
    <property type="entry name" value="TPR-like"/>
    <property type="match status" value="1"/>
</dbReference>
<dbReference type="CDD" id="cd06170">
    <property type="entry name" value="LuxR_C_like"/>
    <property type="match status" value="1"/>
</dbReference>
<dbReference type="PRINTS" id="PR00364">
    <property type="entry name" value="DISEASERSIST"/>
</dbReference>
<comment type="caution">
    <text evidence="2">The sequence shown here is derived from an EMBL/GenBank/DDBJ whole genome shotgun (WGS) entry which is preliminary data.</text>
</comment>
<evidence type="ECO:0000313" key="2">
    <source>
        <dbReference type="EMBL" id="GAA2215347.1"/>
    </source>
</evidence>
<evidence type="ECO:0000313" key="3">
    <source>
        <dbReference type="Proteomes" id="UP001499843"/>
    </source>
</evidence>
<organism evidence="2 3">
    <name type="scientific">Nonomuraea monospora</name>
    <dbReference type="NCBI Taxonomy" id="568818"/>
    <lineage>
        <taxon>Bacteria</taxon>
        <taxon>Bacillati</taxon>
        <taxon>Actinomycetota</taxon>
        <taxon>Actinomycetes</taxon>
        <taxon>Streptosporangiales</taxon>
        <taxon>Streptosporangiaceae</taxon>
        <taxon>Nonomuraea</taxon>
    </lineage>
</organism>
<dbReference type="InterPro" id="IPR000792">
    <property type="entry name" value="Tscrpt_reg_LuxR_C"/>
</dbReference>
<dbReference type="Gene3D" id="3.40.50.300">
    <property type="entry name" value="P-loop containing nucleotide triphosphate hydrolases"/>
    <property type="match status" value="1"/>
</dbReference>
<keyword evidence="3" id="KW-1185">Reference proteome</keyword>
<dbReference type="SUPFAM" id="SSF46894">
    <property type="entry name" value="C-terminal effector domain of the bipartite response regulators"/>
    <property type="match status" value="1"/>
</dbReference>
<dbReference type="PROSITE" id="PS00622">
    <property type="entry name" value="HTH_LUXR_1"/>
    <property type="match status" value="1"/>
</dbReference>
<dbReference type="PRINTS" id="PR00038">
    <property type="entry name" value="HTHLUXR"/>
</dbReference>
<sequence>MARPPRRLGNLPAEATSFVGRRRELAAVRARLAEARLVTLVGPGGVGKTRLALRAAGELGRAFPGGAWLVELADVRDSGPVEAAGVRDSGPVQPTGVRDSGLVADAVVAALDLRPQAAGQPSRVLAAYLRDKRLLLVVDNCEHLLAATARLVAEVMRAAPGVRVLATSREPLSAPGEHVIVVPALDLPAPDARPPLAELRRNEAVRLFTERAAASSGTFELTAANQAAVAGLCRRLDGLPLAIELAAVRTRLLSAEQILHRLDDRFGLLTGGTRALPRHQTLRTTIDWSHDLLDPAEQALLRRLCVFAGRFTLEDVEAVCANDAPPAPRDADVVGPPTLRDADMARVGDGPSVLDRLASLVDKSLVIKEDARALACYRLHETMREYAALKLREAGEEEALARRFTAHYTALCLRAAPQVRHRLAEWLDWMDLEIDNLRAVLRSCLTPARAGHGMTLLYALGYYWMTRALSEGVRWAEELLALPGGGPAERARAAFMRGFLAVLQSDAASAKPALAEAAAGAEAAIGAGGAGLASVLAQSLALASMAASMSGDHDRAQQLGERARTALAKTDDDTAVLMYLQSRALNGLFEGDLNTAREAAEEGVRLGRQAGDLYSLDMMLLNLGCARLIAGAPDEAEPLLVEALRVAYRIDDRVGQYVLLDALGCVAAGSGRLRHAVLLMGAADTVRTGAGASVLPFLAPLLAGAEGTARAGLGAAAYEAAYTEGGRLGRDDAIGLALGEPAPPERAREEVPLGRRQAEVARLVAEGLSNRQIGERLFISEHTVDSHVRAIMNKLGVNSRAQIAAWAATLGP</sequence>
<dbReference type="PANTHER" id="PTHR47691:SF3">
    <property type="entry name" value="HTH-TYPE TRANSCRIPTIONAL REGULATOR RV0890C-RELATED"/>
    <property type="match status" value="1"/>
</dbReference>
<dbReference type="SMART" id="SM00421">
    <property type="entry name" value="HTH_LUXR"/>
    <property type="match status" value="1"/>
</dbReference>
<dbReference type="RefSeq" id="WP_344494028.1">
    <property type="nucleotide sequence ID" value="NZ_BAAAQX010000049.1"/>
</dbReference>
<dbReference type="Proteomes" id="UP001499843">
    <property type="component" value="Unassembled WGS sequence"/>
</dbReference>
<dbReference type="InterPro" id="IPR036388">
    <property type="entry name" value="WH-like_DNA-bd_sf"/>
</dbReference>
<dbReference type="InterPro" id="IPR049052">
    <property type="entry name" value="nSTAND1"/>
</dbReference>
<dbReference type="Gene3D" id="1.25.40.10">
    <property type="entry name" value="Tetratricopeptide repeat domain"/>
    <property type="match status" value="1"/>
</dbReference>
<reference evidence="3" key="1">
    <citation type="journal article" date="2019" name="Int. J. Syst. Evol. Microbiol.">
        <title>The Global Catalogue of Microorganisms (GCM) 10K type strain sequencing project: providing services to taxonomists for standard genome sequencing and annotation.</title>
        <authorList>
            <consortium name="The Broad Institute Genomics Platform"/>
            <consortium name="The Broad Institute Genome Sequencing Center for Infectious Disease"/>
            <person name="Wu L."/>
            <person name="Ma J."/>
        </authorList>
    </citation>
    <scope>NUCLEOTIDE SEQUENCE [LARGE SCALE GENOMIC DNA]</scope>
    <source>
        <strain evidence="3">JCM 16114</strain>
    </source>
</reference>
<feature type="domain" description="HTH luxR-type" evidence="1">
    <location>
        <begin position="746"/>
        <end position="811"/>
    </location>
</feature>
<dbReference type="Pfam" id="PF20703">
    <property type="entry name" value="nSTAND1"/>
    <property type="match status" value="1"/>
</dbReference>
<dbReference type="PROSITE" id="PS50043">
    <property type="entry name" value="HTH_LUXR_2"/>
    <property type="match status" value="1"/>
</dbReference>
<accession>A0ABP5PUE0</accession>
<dbReference type="PANTHER" id="PTHR47691">
    <property type="entry name" value="REGULATOR-RELATED"/>
    <property type="match status" value="1"/>
</dbReference>
<dbReference type="InterPro" id="IPR016032">
    <property type="entry name" value="Sig_transdc_resp-reg_C-effctor"/>
</dbReference>
<dbReference type="InterPro" id="IPR011990">
    <property type="entry name" value="TPR-like_helical_dom_sf"/>
</dbReference>
<dbReference type="EMBL" id="BAAAQX010000049">
    <property type="protein sequence ID" value="GAA2215347.1"/>
    <property type="molecule type" value="Genomic_DNA"/>
</dbReference>
<evidence type="ECO:0000259" key="1">
    <source>
        <dbReference type="PROSITE" id="PS50043"/>
    </source>
</evidence>
<gene>
    <name evidence="2" type="ORF">GCM10009850_108140</name>
</gene>
<protein>
    <submittedName>
        <fullName evidence="2">LuxR family transcriptional regulator</fullName>
    </submittedName>
</protein>
<dbReference type="Gene3D" id="1.10.10.10">
    <property type="entry name" value="Winged helix-like DNA-binding domain superfamily/Winged helix DNA-binding domain"/>
    <property type="match status" value="1"/>
</dbReference>